<feature type="chain" id="PRO_5018783352" evidence="1">
    <location>
        <begin position="30"/>
        <end position="534"/>
    </location>
</feature>
<dbReference type="Pfam" id="PF13600">
    <property type="entry name" value="DUF4140"/>
    <property type="match status" value="1"/>
</dbReference>
<keyword evidence="5" id="KW-1185">Reference proteome</keyword>
<dbReference type="EMBL" id="CP034464">
    <property type="protein sequence ID" value="AZP14160.1"/>
    <property type="molecule type" value="Genomic_DNA"/>
</dbReference>
<feature type="domain" description="DUF4140" evidence="3">
    <location>
        <begin position="39"/>
        <end position="130"/>
    </location>
</feature>
<feature type="signal peptide" evidence="1">
    <location>
        <begin position="1"/>
        <end position="29"/>
    </location>
</feature>
<evidence type="ECO:0000313" key="4">
    <source>
        <dbReference type="EMBL" id="AZP14160.1"/>
    </source>
</evidence>
<reference evidence="4 5" key="1">
    <citation type="journal article" date="2011" name="Int. J. Syst. Evol. Microbiol.">
        <title>Description of Undibacterium oligocarboniphilum sp. nov., isolated from purified water, and Undibacterium pigrum strain CCUG 49012 as the type strain of Undibacterium parvum sp. nov., and emended descriptions of the genus Undibacterium and the species Undibacterium pigrum.</title>
        <authorList>
            <person name="Eder W."/>
            <person name="Wanner G."/>
            <person name="Ludwig W."/>
            <person name="Busse H.J."/>
            <person name="Ziemke-Kageler F."/>
            <person name="Lang E."/>
        </authorList>
    </citation>
    <scope>NUCLEOTIDE SEQUENCE [LARGE SCALE GENOMIC DNA]</scope>
    <source>
        <strain evidence="4 5">DSM 23061</strain>
    </source>
</reference>
<dbReference type="PANTHER" id="PTHR31005:SF8">
    <property type="entry name" value="DUF4139 DOMAIN-CONTAINING PROTEIN"/>
    <property type="match status" value="1"/>
</dbReference>
<evidence type="ECO:0000256" key="1">
    <source>
        <dbReference type="SAM" id="SignalP"/>
    </source>
</evidence>
<keyword evidence="1" id="KW-0732">Signal</keyword>
<dbReference type="Proteomes" id="UP000275663">
    <property type="component" value="Chromosome"/>
</dbReference>
<dbReference type="InterPro" id="IPR037291">
    <property type="entry name" value="DUF4139"/>
</dbReference>
<dbReference type="InterPro" id="IPR011935">
    <property type="entry name" value="CHP02231"/>
</dbReference>
<protein>
    <submittedName>
        <fullName evidence="4">Mucoidy inhibitor MuiA family protein</fullName>
    </submittedName>
</protein>
<evidence type="ECO:0000259" key="2">
    <source>
        <dbReference type="Pfam" id="PF13598"/>
    </source>
</evidence>
<evidence type="ECO:0000313" key="5">
    <source>
        <dbReference type="Proteomes" id="UP000275663"/>
    </source>
</evidence>
<dbReference type="AlphaFoldDB" id="A0A3S5HM70"/>
<accession>A0A3S5HM70</accession>
<sequence length="534" mass="59203">MMIFIVFRKHHMKNISLVVLALLPSLALAQTPASKITQVLVYPGGAKVERAAKVAAGARELKFTCLPARFDLDSLQVQADAGIVIGDISVQTLERVRAPECATSPLDTRIRELEDQKAAIAAEDAAQALVLGYLKNYGKDKPSSPIASTAEQLRRTGQDALQRQHQAQRRAEVIEKQLAPLVAERERLIAANPQVRTVQIRLAAQAEGELRLFYRLKQAGWTPVYRAYLDTNKSQLRLERHAQVAQTSGEDWTNVNLRLSTAQPNLANRINPPYPWTLDIRPPISANKYEMQLAAAPAPMAKMITVTGSRRSADDEEGAPNFDVSVFQGEFAAEFVVPGKVSLSSDGQRGGFALGNQTLEAHIKVHVQPQQEAQAYLLAELTRPAGSWPAGNLQLFRDGDFVGQSQLRMDSEERMELFFGRDEMVRVQTEPEQRDAANKGFIGSRAEQKIGHAYVLENLHKKAITLQVLESSPVARHEDIRVQTQFSPKPAQDTWHKQPGIIAWQLPLEPGKTVRLSADYVISYPKDAIVNGLR</sequence>
<dbReference type="InterPro" id="IPR025554">
    <property type="entry name" value="DUF4140"/>
</dbReference>
<dbReference type="KEGG" id="upv:EJN92_20455"/>
<organism evidence="4 5">
    <name type="scientific">Undibacterium parvum</name>
    <dbReference type="NCBI Taxonomy" id="401471"/>
    <lineage>
        <taxon>Bacteria</taxon>
        <taxon>Pseudomonadati</taxon>
        <taxon>Pseudomonadota</taxon>
        <taxon>Betaproteobacteria</taxon>
        <taxon>Burkholderiales</taxon>
        <taxon>Oxalobacteraceae</taxon>
        <taxon>Undibacterium</taxon>
    </lineage>
</organism>
<name>A0A3S5HM70_9BURK</name>
<evidence type="ECO:0000259" key="3">
    <source>
        <dbReference type="Pfam" id="PF13600"/>
    </source>
</evidence>
<dbReference type="PANTHER" id="PTHR31005">
    <property type="entry name" value="DUF4139 DOMAIN-CONTAINING PROTEIN"/>
    <property type="match status" value="1"/>
</dbReference>
<proteinExistence type="predicted"/>
<dbReference type="NCBIfam" id="TIGR02231">
    <property type="entry name" value="mucoidy inhibitor MuiA family protein"/>
    <property type="match status" value="1"/>
</dbReference>
<gene>
    <name evidence="4" type="ORF">EJN92_20455</name>
</gene>
<dbReference type="Pfam" id="PF13598">
    <property type="entry name" value="DUF4139"/>
    <property type="match status" value="1"/>
</dbReference>
<feature type="domain" description="DUF4139" evidence="2">
    <location>
        <begin position="210"/>
        <end position="526"/>
    </location>
</feature>